<comment type="caution">
    <text evidence="2">The sequence shown here is derived from an EMBL/GenBank/DDBJ whole genome shotgun (WGS) entry which is preliminary data.</text>
</comment>
<dbReference type="Gene3D" id="3.30.870.10">
    <property type="entry name" value="Endonuclease Chain A"/>
    <property type="match status" value="1"/>
</dbReference>
<accession>A0A5C4RAJ5</accession>
<reference evidence="2 3" key="1">
    <citation type="submission" date="2019-06" db="EMBL/GenBank/DDBJ databases">
        <authorList>
            <person name="Li J."/>
        </authorList>
    </citation>
    <scope>NUCLEOTIDE SEQUENCE [LARGE SCALE GENOMIC DNA]</scope>
    <source>
        <strain evidence="2 3">CGMCC 1.8012</strain>
    </source>
</reference>
<dbReference type="RefSeq" id="WP_139597740.1">
    <property type="nucleotide sequence ID" value="NZ_VDDC01000005.1"/>
</dbReference>
<evidence type="ECO:0000313" key="2">
    <source>
        <dbReference type="EMBL" id="TNH40955.1"/>
    </source>
</evidence>
<dbReference type="Pfam" id="PF13091">
    <property type="entry name" value="PLDc_2"/>
    <property type="match status" value="1"/>
</dbReference>
<dbReference type="EMBL" id="VDDC01000005">
    <property type="protein sequence ID" value="TNH40955.1"/>
    <property type="molecule type" value="Genomic_DNA"/>
</dbReference>
<feature type="domain" description="Phospholipase D-like" evidence="1">
    <location>
        <begin position="40"/>
        <end position="143"/>
    </location>
</feature>
<protein>
    <recommendedName>
        <fullName evidence="1">Phospholipase D-like domain-containing protein</fullName>
    </recommendedName>
</protein>
<name>A0A5C4RAJ5_9RHOB</name>
<evidence type="ECO:0000259" key="1">
    <source>
        <dbReference type="Pfam" id="PF13091"/>
    </source>
</evidence>
<dbReference type="CDD" id="cd09117">
    <property type="entry name" value="PLDc_Bfil_DEXD_like"/>
    <property type="match status" value="1"/>
</dbReference>
<dbReference type="InterPro" id="IPR025202">
    <property type="entry name" value="PLD-like_dom"/>
</dbReference>
<organism evidence="2 3">
    <name type="scientific">Paracoccus haeundaensis</name>
    <dbReference type="NCBI Taxonomy" id="225362"/>
    <lineage>
        <taxon>Bacteria</taxon>
        <taxon>Pseudomonadati</taxon>
        <taxon>Pseudomonadota</taxon>
        <taxon>Alphaproteobacteria</taxon>
        <taxon>Rhodobacterales</taxon>
        <taxon>Paracoccaceae</taxon>
        <taxon>Paracoccus</taxon>
    </lineage>
</organism>
<dbReference type="Proteomes" id="UP000304880">
    <property type="component" value="Unassembled WGS sequence"/>
</dbReference>
<proteinExistence type="predicted"/>
<gene>
    <name evidence="2" type="ORF">FHD67_02745</name>
</gene>
<evidence type="ECO:0000313" key="3">
    <source>
        <dbReference type="Proteomes" id="UP000304880"/>
    </source>
</evidence>
<sequence>MNHVSGTIECTKSFHLFFHSKNEDSNLKSFYHRAFNSAVELLIVNAYLTNWDSTTKLNKNCARFRMIVGKDFGITRKLACKDVLKWVPAKHKVHFRVADQIQGFHPKAIFWREAGGQSYAVIGSSNLSLAAFEKNYEANVALPISSKDFDRARDWVDQMAAFSVPISPDWLNSYRESKPRGGSDPRPHKNNVQIAEVLPIQLPNPTGAETAVRKRRKQLKRFRENRDGLIELFRQCGAGTISSSRFYDQLPRYWGGEVGGRLQGKGWERRGKEANFKQLAESYLKIVDATTSTRDDTAVSEIDRLADANNPARKAFLSEMLCLEFPELYPVLNQPVQRYLLDKNFRGSPGMSEGARYLDLALRLRLSLHQNPEHPAKNIAELDTVIWLAYPSN</sequence>
<keyword evidence="3" id="KW-1185">Reference proteome</keyword>
<dbReference type="AlphaFoldDB" id="A0A5C4RAJ5"/>